<organism evidence="2 3">
    <name type="scientific">Janibacter limosus</name>
    <dbReference type="NCBI Taxonomy" id="53458"/>
    <lineage>
        <taxon>Bacteria</taxon>
        <taxon>Bacillati</taxon>
        <taxon>Actinomycetota</taxon>
        <taxon>Actinomycetes</taxon>
        <taxon>Micrococcales</taxon>
        <taxon>Intrasporangiaceae</taxon>
        <taxon>Janibacter</taxon>
    </lineage>
</organism>
<proteinExistence type="predicted"/>
<feature type="transmembrane region" description="Helical" evidence="1">
    <location>
        <begin position="331"/>
        <end position="354"/>
    </location>
</feature>
<dbReference type="PANTHER" id="PTHR36844">
    <property type="entry name" value="PROTEASE PRSW"/>
    <property type="match status" value="1"/>
</dbReference>
<dbReference type="InterPro" id="IPR026898">
    <property type="entry name" value="PrsW"/>
</dbReference>
<protein>
    <submittedName>
        <fullName evidence="2">PrsW family intramembrane metalloprotease</fullName>
    </submittedName>
</protein>
<dbReference type="GO" id="GO:0008237">
    <property type="term" value="F:metallopeptidase activity"/>
    <property type="evidence" value="ECO:0007669"/>
    <property type="project" value="UniProtKB-KW"/>
</dbReference>
<dbReference type="Pfam" id="PF13367">
    <property type="entry name" value="PrsW-protease"/>
    <property type="match status" value="1"/>
</dbReference>
<feature type="transmembrane region" description="Helical" evidence="1">
    <location>
        <begin position="163"/>
        <end position="193"/>
    </location>
</feature>
<dbReference type="OrthoDB" id="9785431at2"/>
<keyword evidence="3" id="KW-1185">Reference proteome</keyword>
<feature type="transmembrane region" description="Helical" evidence="1">
    <location>
        <begin position="236"/>
        <end position="260"/>
    </location>
</feature>
<accession>A0A4P6MR48</accession>
<evidence type="ECO:0000313" key="3">
    <source>
        <dbReference type="Proteomes" id="UP000290408"/>
    </source>
</evidence>
<feature type="transmembrane region" description="Helical" evidence="1">
    <location>
        <begin position="127"/>
        <end position="151"/>
    </location>
</feature>
<keyword evidence="2" id="KW-0645">Protease</keyword>
<dbReference type="RefSeq" id="WP_130628697.1">
    <property type="nucleotide sequence ID" value="NZ_CP036164.1"/>
</dbReference>
<keyword evidence="2" id="KW-0378">Hydrolase</keyword>
<reference evidence="2 3" key="1">
    <citation type="submission" date="2019-02" db="EMBL/GenBank/DDBJ databases">
        <title>Genomic data mining of an Antarctic deep-sea actinobacterium, Janibacterlimosus P3-3-X1.</title>
        <authorList>
            <person name="Liao L."/>
            <person name="Chen B."/>
        </authorList>
    </citation>
    <scope>NUCLEOTIDE SEQUENCE [LARGE SCALE GENOMIC DNA]</scope>
    <source>
        <strain evidence="2 3">P3-3-X1</strain>
    </source>
</reference>
<dbReference type="KEGG" id="jli:EXU32_03775"/>
<feature type="transmembrane region" description="Helical" evidence="1">
    <location>
        <begin position="100"/>
        <end position="121"/>
    </location>
</feature>
<dbReference type="STRING" id="1216970.GCA_001570985_03303"/>
<keyword evidence="2" id="KW-0482">Metalloprotease</keyword>
<dbReference type="EMBL" id="CP036164">
    <property type="protein sequence ID" value="QBF45459.1"/>
    <property type="molecule type" value="Genomic_DNA"/>
</dbReference>
<gene>
    <name evidence="2" type="ORF">EXU32_03775</name>
</gene>
<keyword evidence="1" id="KW-1133">Transmembrane helix</keyword>
<feature type="transmembrane region" description="Helical" evidence="1">
    <location>
        <begin position="280"/>
        <end position="299"/>
    </location>
</feature>
<evidence type="ECO:0000256" key="1">
    <source>
        <dbReference type="SAM" id="Phobius"/>
    </source>
</evidence>
<dbReference type="Proteomes" id="UP000290408">
    <property type="component" value="Chromosome"/>
</dbReference>
<keyword evidence="1" id="KW-0812">Transmembrane</keyword>
<name>A0A4P6MR48_9MICO</name>
<dbReference type="AlphaFoldDB" id="A0A4P6MR48"/>
<dbReference type="GO" id="GO:0006508">
    <property type="term" value="P:proteolysis"/>
    <property type="evidence" value="ECO:0007669"/>
    <property type="project" value="UniProtKB-KW"/>
</dbReference>
<feature type="transmembrane region" description="Helical" evidence="1">
    <location>
        <begin position="306"/>
        <end position="325"/>
    </location>
</feature>
<keyword evidence="1" id="KW-0472">Membrane</keyword>
<dbReference type="PANTHER" id="PTHR36844:SF1">
    <property type="entry name" value="PROTEASE PRSW"/>
    <property type="match status" value="1"/>
</dbReference>
<evidence type="ECO:0000313" key="2">
    <source>
        <dbReference type="EMBL" id="QBF45459.1"/>
    </source>
</evidence>
<sequence length="457" mass="50349">MLRRGAPEEPEWYRTASRSIALAEQEARTDSRRKVLAQQRAYEAQQQAAAQAAAQHNANQAFAQQQAQHQAWLQQQQYTAHYVTERAHTNPTPRPTLRTWLLAGIVTVASLVLLLIFTLYYGAAFGIVLTLVSLLAALIPLTLVVPIFLWLDRFEAEPWRYLLTAFLYGALGSTLLAIVGNLIFGTLLGALFGADNQDVLTAVISAPLVEETTKGAFLLVMWLLMRREFNGLTDGIVYAGIVAAGFAFTENIQYFAGAAMQQGVAGFGWTFVLRGLVTPFLHPMFTSMTGIGVGMAAVSRSMPVKFVAPVLGWCAAVLVHGLWNLSASNGLPGLITGLGVGFIAFVSFLCFVVWTRRREARVIGQHLVAYVDTGWLSADEVGMLASMKARRAARRWAKYHRGPQGVRSMRSFQDCASELALLRYRQLSHVAEPVSLERERVLLDSMTARRREFAGAV</sequence>